<comment type="similarity">
    <text evidence="1">Belongs to the plant acyltransferase family.</text>
</comment>
<dbReference type="EMBL" id="JBDFQZ010000004">
    <property type="protein sequence ID" value="KAK9732913.1"/>
    <property type="molecule type" value="Genomic_DNA"/>
</dbReference>
<sequence length="460" mass="50978">MDFQKVEVKRVSSEIIKPSAPTPSHLRHLTLSFLDQKYGPLLVPTLLFYGAPQDDSGETCIDITRLKTCLSETLTTFYPLAGRYKTWGTNLCNDEGIPFTESQVNCSISDVFNSLSSSSSIDYLPSFYPPKEGLLASGIHLAIQVNVFTCGGLALGWYHAHKVTDGTSAATFLRHWAALIAENYEGVAQAQPDFKAGPTTFPPLEEDTPIVVPESGNKEEKCKTKDDVSNVSKERILIRSFILKSGAVNELKAKSISDQVTNPSRIEVVSGFLWKQIMSTSPTTEKQSTISVTVDLRSRTDPPLAKGSMGNLLELALVHANKQAQLPELVTNIRKSITNMKDIVPNYRGENRGECKAKYWQNFINTILECKGKDVYAITAWCKSAGFKDVDFGFGKPIRVVPMDGIPNNFLRNVVILTEYIDSDGDGYEAWLYFDEETIHSLESSPEFLAFASPSFRVDN</sequence>
<comment type="caution">
    <text evidence="4">The sequence shown here is derived from an EMBL/GenBank/DDBJ whole genome shotgun (WGS) entry which is preliminary data.</text>
</comment>
<organism evidence="4 5">
    <name type="scientific">Saponaria officinalis</name>
    <name type="common">Common soapwort</name>
    <name type="synonym">Lychnis saponaria</name>
    <dbReference type="NCBI Taxonomy" id="3572"/>
    <lineage>
        <taxon>Eukaryota</taxon>
        <taxon>Viridiplantae</taxon>
        <taxon>Streptophyta</taxon>
        <taxon>Embryophyta</taxon>
        <taxon>Tracheophyta</taxon>
        <taxon>Spermatophyta</taxon>
        <taxon>Magnoliopsida</taxon>
        <taxon>eudicotyledons</taxon>
        <taxon>Gunneridae</taxon>
        <taxon>Pentapetalae</taxon>
        <taxon>Caryophyllales</taxon>
        <taxon>Caryophyllaceae</taxon>
        <taxon>Caryophylleae</taxon>
        <taxon>Saponaria</taxon>
    </lineage>
</organism>
<dbReference type="Proteomes" id="UP001443914">
    <property type="component" value="Unassembled WGS sequence"/>
</dbReference>
<dbReference type="PANTHER" id="PTHR31623">
    <property type="entry name" value="F21J9.9"/>
    <property type="match status" value="1"/>
</dbReference>
<reference evidence="4" key="1">
    <citation type="submission" date="2024-03" db="EMBL/GenBank/DDBJ databases">
        <title>WGS assembly of Saponaria officinalis var. Norfolk2.</title>
        <authorList>
            <person name="Jenkins J."/>
            <person name="Shu S."/>
            <person name="Grimwood J."/>
            <person name="Barry K."/>
            <person name="Goodstein D."/>
            <person name="Schmutz J."/>
            <person name="Leebens-Mack J."/>
            <person name="Osbourn A."/>
        </authorList>
    </citation>
    <scope>NUCLEOTIDE SEQUENCE [LARGE SCALE GENOMIC DNA]</scope>
    <source>
        <strain evidence="4">JIC</strain>
    </source>
</reference>
<proteinExistence type="inferred from homology"/>
<evidence type="ECO:0008006" key="6">
    <source>
        <dbReference type="Google" id="ProtNLM"/>
    </source>
</evidence>
<keyword evidence="5" id="KW-1185">Reference proteome</keyword>
<keyword evidence="2" id="KW-0808">Transferase</keyword>
<evidence type="ECO:0000256" key="2">
    <source>
        <dbReference type="ARBA" id="ARBA00022679"/>
    </source>
</evidence>
<evidence type="ECO:0000256" key="1">
    <source>
        <dbReference type="ARBA" id="ARBA00009861"/>
    </source>
</evidence>
<gene>
    <name evidence="4" type="ORF">RND81_04G031500</name>
</gene>
<dbReference type="PANTHER" id="PTHR31623:SF110">
    <property type="entry name" value="VINORINE SYNTHASE-LIKE"/>
    <property type="match status" value="1"/>
</dbReference>
<evidence type="ECO:0000256" key="3">
    <source>
        <dbReference type="ARBA" id="ARBA00023315"/>
    </source>
</evidence>
<dbReference type="Gene3D" id="3.30.559.10">
    <property type="entry name" value="Chloramphenicol acetyltransferase-like domain"/>
    <property type="match status" value="2"/>
</dbReference>
<keyword evidence="3" id="KW-0012">Acyltransferase</keyword>
<evidence type="ECO:0000313" key="4">
    <source>
        <dbReference type="EMBL" id="KAK9732913.1"/>
    </source>
</evidence>
<evidence type="ECO:0000313" key="5">
    <source>
        <dbReference type="Proteomes" id="UP001443914"/>
    </source>
</evidence>
<dbReference type="GO" id="GO:0016746">
    <property type="term" value="F:acyltransferase activity"/>
    <property type="evidence" value="ECO:0007669"/>
    <property type="project" value="UniProtKB-KW"/>
</dbReference>
<dbReference type="Pfam" id="PF02458">
    <property type="entry name" value="Transferase"/>
    <property type="match status" value="1"/>
</dbReference>
<accession>A0AAW1LHE8</accession>
<name>A0AAW1LHE8_SAPOF</name>
<dbReference type="InterPro" id="IPR023213">
    <property type="entry name" value="CAT-like_dom_sf"/>
</dbReference>
<protein>
    <recommendedName>
        <fullName evidence="6">Transferase</fullName>
    </recommendedName>
</protein>
<dbReference type="AlphaFoldDB" id="A0AAW1LHE8"/>